<feature type="domain" description="Glutamine amidotransferase" evidence="7">
    <location>
        <begin position="18"/>
        <end position="177"/>
    </location>
</feature>
<dbReference type="EC" id="6.3.5.5" evidence="3"/>
<evidence type="ECO:0000256" key="5">
    <source>
        <dbReference type="ARBA" id="ARBA00048816"/>
    </source>
</evidence>
<keyword evidence="6" id="KW-0472">Membrane</keyword>
<dbReference type="InterPro" id="IPR029062">
    <property type="entry name" value="Class_I_gatase-like"/>
</dbReference>
<dbReference type="Gene3D" id="3.40.50.880">
    <property type="match status" value="1"/>
</dbReference>
<accession>J3TEF7</accession>
<dbReference type="STRING" id="1202539.A355_077"/>
<dbReference type="Pfam" id="PF00117">
    <property type="entry name" value="GATase"/>
    <property type="match status" value="1"/>
</dbReference>
<dbReference type="PRINTS" id="PR00096">
    <property type="entry name" value="GATASE"/>
</dbReference>
<comment type="catalytic activity">
    <reaction evidence="5">
        <text>hydrogencarbonate + L-glutamine + 2 ATP + H2O = carbamoyl phosphate + L-glutamate + 2 ADP + phosphate + 2 H(+)</text>
        <dbReference type="Rhea" id="RHEA:18633"/>
        <dbReference type="ChEBI" id="CHEBI:15377"/>
        <dbReference type="ChEBI" id="CHEBI:15378"/>
        <dbReference type="ChEBI" id="CHEBI:17544"/>
        <dbReference type="ChEBI" id="CHEBI:29985"/>
        <dbReference type="ChEBI" id="CHEBI:30616"/>
        <dbReference type="ChEBI" id="CHEBI:43474"/>
        <dbReference type="ChEBI" id="CHEBI:58228"/>
        <dbReference type="ChEBI" id="CHEBI:58359"/>
        <dbReference type="ChEBI" id="CHEBI:456216"/>
        <dbReference type="EC" id="6.3.5.5"/>
    </reaction>
</comment>
<dbReference type="InterPro" id="IPR017926">
    <property type="entry name" value="GATASE"/>
</dbReference>
<evidence type="ECO:0000259" key="7">
    <source>
        <dbReference type="Pfam" id="PF00117"/>
    </source>
</evidence>
<sequence length="182" mass="21464">MIKILLINIGCKISIIKNLIKKKYFVYEFNKKNNILFLSKINGVFISNGPGNPFFYKKKFYLILFFMFLKIPILSICLGYQIISILSKFNFFKLKIGFHGFNHSLIDKSNTILYINSQNHNFNIKKYNIKNFNNTFFSIFDNTLQNINSLIQPLIGFQNHPEGESGSNDLKYLFNYYNNIYE</sequence>
<dbReference type="GO" id="GO:0004088">
    <property type="term" value="F:carbamoyl-phosphate synthase (glutamine-hydrolyzing) activity"/>
    <property type="evidence" value="ECO:0007669"/>
    <property type="project" value="UniProtKB-EC"/>
</dbReference>
<dbReference type="InterPro" id="IPR050472">
    <property type="entry name" value="Anth_synth/Amidotransfase"/>
</dbReference>
<gene>
    <name evidence="8" type="primary">carA-2</name>
    <name evidence="8" type="ORF">A355_077</name>
</gene>
<dbReference type="PRINTS" id="PR00099">
    <property type="entry name" value="CPSGATASE"/>
</dbReference>
<evidence type="ECO:0000313" key="9">
    <source>
        <dbReference type="Proteomes" id="UP000003933"/>
    </source>
</evidence>
<dbReference type="RefSeq" id="WP_014887412.1">
    <property type="nucleotide sequence ID" value="NC_018417.1"/>
</dbReference>
<reference evidence="8 9" key="1">
    <citation type="journal article" date="2012" name="Mol. Biol. Evol.">
        <title>Genome reduction and co-evolution between the primary and secondary bacterial symbionts of psyllids.</title>
        <authorList>
            <person name="Sloan D.B."/>
            <person name="Moran N.A."/>
        </authorList>
    </citation>
    <scope>NUCLEOTIDE SEQUENCE [LARGE SCALE GENOMIC DNA]</scope>
    <source>
        <strain evidence="8 9">HT</strain>
    </source>
</reference>
<dbReference type="HOGENOM" id="CLU_1500918_0_0_6"/>
<feature type="transmembrane region" description="Helical" evidence="6">
    <location>
        <begin position="60"/>
        <end position="83"/>
    </location>
</feature>
<keyword evidence="6" id="KW-0812">Transmembrane</keyword>
<dbReference type="PANTHER" id="PTHR43418">
    <property type="entry name" value="MULTIFUNCTIONAL TRYPTOPHAN BIOSYNTHESIS PROTEIN-RELATED"/>
    <property type="match status" value="1"/>
</dbReference>
<dbReference type="PANTHER" id="PTHR43418:SF7">
    <property type="entry name" value="CARBAMOYL-PHOSPHATE SYNTHASE SMALL CHAIN"/>
    <property type="match status" value="1"/>
</dbReference>
<dbReference type="PATRIC" id="fig|1202539.3.peg.64"/>
<evidence type="ECO:0000313" key="8">
    <source>
        <dbReference type="EMBL" id="AFP84112.1"/>
    </source>
</evidence>
<organism evidence="8 9">
    <name type="scientific">Candidatus Carsonella ruddii HT isolate Thao2000</name>
    <dbReference type="NCBI Taxonomy" id="1202539"/>
    <lineage>
        <taxon>Bacteria</taxon>
        <taxon>Pseudomonadati</taxon>
        <taxon>Pseudomonadota</taxon>
        <taxon>Gammaproteobacteria</taxon>
        <taxon>Oceanospirillales</taxon>
        <taxon>Halomonadaceae</taxon>
        <taxon>Zymobacter group</taxon>
        <taxon>Candidatus Carsonella</taxon>
    </lineage>
</organism>
<comment type="similarity">
    <text evidence="2">Belongs to the CarA family.</text>
</comment>
<dbReference type="PROSITE" id="PS51273">
    <property type="entry name" value="GATASE_TYPE_1"/>
    <property type="match status" value="1"/>
</dbReference>
<evidence type="ECO:0000256" key="6">
    <source>
        <dbReference type="SAM" id="Phobius"/>
    </source>
</evidence>
<dbReference type="EMBL" id="CP003544">
    <property type="protein sequence ID" value="AFP84112.1"/>
    <property type="molecule type" value="Genomic_DNA"/>
</dbReference>
<evidence type="ECO:0000256" key="4">
    <source>
        <dbReference type="ARBA" id="ARBA00022962"/>
    </source>
</evidence>
<keyword evidence="4" id="KW-0315">Glutamine amidotransferase</keyword>
<dbReference type="PRINTS" id="PR00097">
    <property type="entry name" value="ANTSNTHASEII"/>
</dbReference>
<dbReference type="OrthoDB" id="9804328at2"/>
<evidence type="ECO:0000256" key="1">
    <source>
        <dbReference type="ARBA" id="ARBA00005077"/>
    </source>
</evidence>
<comment type="pathway">
    <text evidence="1">Amino-acid biosynthesis; L-arginine biosynthesis; carbamoyl phosphate from bicarbonate: step 1/1.</text>
</comment>
<name>J3TEF7_CARRU</name>
<keyword evidence="6" id="KW-1133">Transmembrane helix</keyword>
<evidence type="ECO:0000256" key="3">
    <source>
        <dbReference type="ARBA" id="ARBA00012738"/>
    </source>
</evidence>
<dbReference type="Proteomes" id="UP000003933">
    <property type="component" value="Chromosome"/>
</dbReference>
<proteinExistence type="inferred from homology"/>
<dbReference type="SUPFAM" id="SSF52317">
    <property type="entry name" value="Class I glutamine amidotransferase-like"/>
    <property type="match status" value="1"/>
</dbReference>
<dbReference type="AlphaFoldDB" id="J3TEF7"/>
<protein>
    <recommendedName>
        <fullName evidence="3">carbamoyl-phosphate synthase (glutamine-hydrolyzing)</fullName>
        <ecNumber evidence="3">6.3.5.5</ecNumber>
    </recommendedName>
</protein>
<evidence type="ECO:0000256" key="2">
    <source>
        <dbReference type="ARBA" id="ARBA00007800"/>
    </source>
</evidence>
<dbReference type="KEGG" id="crt:A355_077"/>